<dbReference type="GO" id="GO:0000287">
    <property type="term" value="F:magnesium ion binding"/>
    <property type="evidence" value="ECO:0007669"/>
    <property type="project" value="TreeGrafter"/>
</dbReference>
<dbReference type="GO" id="GO:0008168">
    <property type="term" value="F:methyltransferase activity"/>
    <property type="evidence" value="ECO:0007669"/>
    <property type="project" value="UniProtKB-KW"/>
</dbReference>
<keyword evidence="11" id="KW-0489">Methyltransferase</keyword>
<keyword evidence="7 10" id="KW-0460">Magnesium</keyword>
<reference evidence="11 12" key="1">
    <citation type="submission" date="2012-07" db="EMBL/GenBank/DDBJ databases">
        <title>Draft genome sequence of Desulfovibrio magneticus str. Maddingley MBC34 obtained from a metagenomic sequence of a methanogenic enrichment isolated from coal-seam formation water in Victoria, Australia.</title>
        <authorList>
            <person name="Greenfield P."/>
            <person name="Hendry P."/>
            <person name="Li D."/>
            <person name="Rosewarne C.P."/>
            <person name="Tran-Dinh N."/>
            <person name="Elbourne L.D.H."/>
            <person name="Paulsen I.T."/>
            <person name="Midgley D.J."/>
        </authorList>
    </citation>
    <scope>NUCLEOTIDE SEQUENCE [LARGE SCALE GENOMIC DNA]</scope>
    <source>
        <strain evidence="12">Maddingley MBC34</strain>
    </source>
</reference>
<dbReference type="NCBIfam" id="NF001452">
    <property type="entry name" value="PRK00311.1"/>
    <property type="match status" value="1"/>
</dbReference>
<feature type="binding site" evidence="7 10">
    <location>
        <position position="115"/>
    </location>
    <ligand>
        <name>Mg(2+)</name>
        <dbReference type="ChEBI" id="CHEBI:18420"/>
    </ligand>
</feature>
<dbReference type="PANTHER" id="PTHR20881">
    <property type="entry name" value="3-METHYL-2-OXOBUTANOATE HYDROXYMETHYLTRANSFERASE"/>
    <property type="match status" value="1"/>
</dbReference>
<comment type="pathway">
    <text evidence="1 7">Cofactor biosynthesis; (R)-pantothenate biosynthesis; (R)-pantoate from 3-methyl-2-oxobutanoate: step 1/2.</text>
</comment>
<proteinExistence type="inferred from homology"/>
<dbReference type="Gene3D" id="3.20.20.60">
    <property type="entry name" value="Phosphoenolpyruvate-binding domains"/>
    <property type="match status" value="1"/>
</dbReference>
<keyword evidence="5 7" id="KW-0808">Transferase</keyword>
<dbReference type="AlphaFoldDB" id="K6FMK2"/>
<dbReference type="SUPFAM" id="SSF51621">
    <property type="entry name" value="Phosphoenolpyruvate/pyruvate domain"/>
    <property type="match status" value="1"/>
</dbReference>
<evidence type="ECO:0000256" key="3">
    <source>
        <dbReference type="ARBA" id="ARBA00011424"/>
    </source>
</evidence>
<comment type="cofactor">
    <cofactor evidence="7 10">
        <name>Mg(2+)</name>
        <dbReference type="ChEBI" id="CHEBI:18420"/>
    </cofactor>
    <text evidence="7 10">Binds 1 Mg(2+) ion per subunit.</text>
</comment>
<evidence type="ECO:0000256" key="1">
    <source>
        <dbReference type="ARBA" id="ARBA00005033"/>
    </source>
</evidence>
<feature type="active site" description="Proton acceptor" evidence="7 8">
    <location>
        <position position="182"/>
    </location>
</feature>
<evidence type="ECO:0000256" key="9">
    <source>
        <dbReference type="PIRSR" id="PIRSR000388-2"/>
    </source>
</evidence>
<protein>
    <recommendedName>
        <fullName evidence="7">3-methyl-2-oxobutanoate hydroxymethyltransferase</fullName>
        <ecNumber evidence="7">2.1.2.11</ecNumber>
    </recommendedName>
    <alternativeName>
        <fullName evidence="7">Ketopantoate hydroxymethyltransferase</fullName>
        <shortName evidence="7">KPHMT</shortName>
    </alternativeName>
</protein>
<feature type="binding site" evidence="7 9">
    <location>
        <begin position="44"/>
        <end position="45"/>
    </location>
    <ligand>
        <name>3-methyl-2-oxobutanoate</name>
        <dbReference type="ChEBI" id="CHEBI:11851"/>
    </ligand>
</feature>
<dbReference type="InterPro" id="IPR015813">
    <property type="entry name" value="Pyrv/PenolPyrv_kinase-like_dom"/>
</dbReference>
<feature type="binding site" evidence="7 9">
    <location>
        <position position="83"/>
    </location>
    <ligand>
        <name>3-methyl-2-oxobutanoate</name>
        <dbReference type="ChEBI" id="CHEBI:11851"/>
    </ligand>
</feature>
<dbReference type="CDD" id="cd06557">
    <property type="entry name" value="KPHMT-like"/>
    <property type="match status" value="1"/>
</dbReference>
<evidence type="ECO:0000256" key="7">
    <source>
        <dbReference type="HAMAP-Rule" id="MF_00156"/>
    </source>
</evidence>
<dbReference type="InterPro" id="IPR003700">
    <property type="entry name" value="Pantoate_hydroxy_MeTrfase"/>
</dbReference>
<comment type="similarity">
    <text evidence="2 7">Belongs to the PanB family.</text>
</comment>
<evidence type="ECO:0000256" key="4">
    <source>
        <dbReference type="ARBA" id="ARBA00022655"/>
    </source>
</evidence>
<dbReference type="Proteomes" id="UP000006272">
    <property type="component" value="Unassembled WGS sequence"/>
</dbReference>
<accession>K6FMK2</accession>
<comment type="caution">
    <text evidence="11">The sequence shown here is derived from an EMBL/GenBank/DDBJ whole genome shotgun (WGS) entry which is preliminary data.</text>
</comment>
<evidence type="ECO:0000313" key="11">
    <source>
        <dbReference type="EMBL" id="EKO39797.1"/>
    </source>
</evidence>
<dbReference type="PANTHER" id="PTHR20881:SF0">
    <property type="entry name" value="3-METHYL-2-OXOBUTANOATE HYDROXYMETHYLTRANSFERASE"/>
    <property type="match status" value="1"/>
</dbReference>
<dbReference type="GO" id="GO:0005737">
    <property type="term" value="C:cytoplasm"/>
    <property type="evidence" value="ECO:0007669"/>
    <property type="project" value="UniProtKB-SubCell"/>
</dbReference>
<evidence type="ECO:0000256" key="10">
    <source>
        <dbReference type="PIRSR" id="PIRSR000388-3"/>
    </source>
</evidence>
<feature type="binding site" evidence="7 9">
    <location>
        <position position="113"/>
    </location>
    <ligand>
        <name>3-methyl-2-oxobutanoate</name>
        <dbReference type="ChEBI" id="CHEBI:11851"/>
    </ligand>
</feature>
<dbReference type="UniPathway" id="UPA00028">
    <property type="reaction ID" value="UER00003"/>
</dbReference>
<dbReference type="Pfam" id="PF02548">
    <property type="entry name" value="Pantoate_transf"/>
    <property type="match status" value="1"/>
</dbReference>
<dbReference type="NCBIfam" id="TIGR00222">
    <property type="entry name" value="panB"/>
    <property type="match status" value="1"/>
</dbReference>
<feature type="binding site" evidence="7 10">
    <location>
        <position position="44"/>
    </location>
    <ligand>
        <name>Mg(2+)</name>
        <dbReference type="ChEBI" id="CHEBI:18420"/>
    </ligand>
</feature>
<gene>
    <name evidence="7" type="primary">panB</name>
    <name evidence="11" type="ORF">B193_1484</name>
</gene>
<comment type="subcellular location">
    <subcellularLocation>
        <location evidence="7">Cytoplasm</location>
    </subcellularLocation>
</comment>
<dbReference type="InterPro" id="IPR040442">
    <property type="entry name" value="Pyrv_kinase-like_dom_sf"/>
</dbReference>
<dbReference type="FunFam" id="3.20.20.60:FF:000003">
    <property type="entry name" value="3-methyl-2-oxobutanoate hydroxymethyltransferase"/>
    <property type="match status" value="1"/>
</dbReference>
<evidence type="ECO:0000313" key="12">
    <source>
        <dbReference type="Proteomes" id="UP000006272"/>
    </source>
</evidence>
<keyword evidence="4 7" id="KW-0566">Pantothenate biosynthesis</keyword>
<evidence type="ECO:0000256" key="8">
    <source>
        <dbReference type="PIRSR" id="PIRSR000388-1"/>
    </source>
</evidence>
<dbReference type="GO" id="GO:0032259">
    <property type="term" value="P:methylation"/>
    <property type="evidence" value="ECO:0007669"/>
    <property type="project" value="UniProtKB-KW"/>
</dbReference>
<sequence>MPRTTAPDVAAAKGVRKIVMLAAYDFTSARLAEAAGVDMILVGDSLAMVVLGHDDTLSVTMEEMLHHVRAVARGAGTALVVADMPFMSYQASVETAVANAGRFLKEGRAGAVKVEGGRAIVPQVRAMVAAGIPVLGHVGLTPQHVAALGGFKVQSKTAEAAAELVTDAMALAEAGCFAVVLECIPAPVAAAVTRTVPITTIGIGAGPDCDGQVLVFHDVLGLYDRMRPRFVKQFGNLGEQAVAALTGYAEAVRNSDFPGAEHSFSMASEAQTAFEALLTPEAGEEDGHRA</sequence>
<organism evidence="11 12">
    <name type="scientific">Solidesulfovibrio magneticus str. Maddingley MBC34</name>
    <dbReference type="NCBI Taxonomy" id="1206767"/>
    <lineage>
        <taxon>Bacteria</taxon>
        <taxon>Pseudomonadati</taxon>
        <taxon>Thermodesulfobacteriota</taxon>
        <taxon>Desulfovibrionia</taxon>
        <taxon>Desulfovibrionales</taxon>
        <taxon>Desulfovibrionaceae</taxon>
        <taxon>Solidesulfovibrio</taxon>
    </lineage>
</organism>
<dbReference type="HAMAP" id="MF_00156">
    <property type="entry name" value="PanB"/>
    <property type="match status" value="1"/>
</dbReference>
<feature type="binding site" evidence="7 10">
    <location>
        <position position="83"/>
    </location>
    <ligand>
        <name>Mg(2+)</name>
        <dbReference type="ChEBI" id="CHEBI:18420"/>
    </ligand>
</feature>
<keyword evidence="7 10" id="KW-0479">Metal-binding</keyword>
<keyword evidence="7" id="KW-0963">Cytoplasm</keyword>
<dbReference type="EMBL" id="ALAO01000115">
    <property type="protein sequence ID" value="EKO39797.1"/>
    <property type="molecule type" value="Genomic_DNA"/>
</dbReference>
<comment type="function">
    <text evidence="6 7">Catalyzes the reversible reaction in which hydroxymethyl group from 5,10-methylenetetrahydrofolate is transferred onto alpha-ketoisovalerate to form ketopantoate.</text>
</comment>
<evidence type="ECO:0000256" key="5">
    <source>
        <dbReference type="ARBA" id="ARBA00022679"/>
    </source>
</evidence>
<name>K6FMK2_9BACT</name>
<dbReference type="GO" id="GO:0015940">
    <property type="term" value="P:pantothenate biosynthetic process"/>
    <property type="evidence" value="ECO:0007669"/>
    <property type="project" value="UniProtKB-UniRule"/>
</dbReference>
<dbReference type="GO" id="GO:0003864">
    <property type="term" value="F:3-methyl-2-oxobutanoate hydroxymethyltransferase activity"/>
    <property type="evidence" value="ECO:0007669"/>
    <property type="project" value="UniProtKB-UniRule"/>
</dbReference>
<evidence type="ECO:0000256" key="6">
    <source>
        <dbReference type="ARBA" id="ARBA00056497"/>
    </source>
</evidence>
<dbReference type="PATRIC" id="fig|1206767.3.peg.1448"/>
<comment type="subunit">
    <text evidence="3 7">Homodecamer; pentamer of dimers.</text>
</comment>
<comment type="catalytic activity">
    <reaction evidence="7">
        <text>(6R)-5,10-methylene-5,6,7,8-tetrahydrofolate + 3-methyl-2-oxobutanoate + H2O = 2-dehydropantoate + (6S)-5,6,7,8-tetrahydrofolate</text>
        <dbReference type="Rhea" id="RHEA:11824"/>
        <dbReference type="ChEBI" id="CHEBI:11561"/>
        <dbReference type="ChEBI" id="CHEBI:11851"/>
        <dbReference type="ChEBI" id="CHEBI:15377"/>
        <dbReference type="ChEBI" id="CHEBI:15636"/>
        <dbReference type="ChEBI" id="CHEBI:57453"/>
        <dbReference type="EC" id="2.1.2.11"/>
    </reaction>
</comment>
<dbReference type="PIRSF" id="PIRSF000388">
    <property type="entry name" value="Pantoate_hydroxy_MeTrfase"/>
    <property type="match status" value="1"/>
</dbReference>
<evidence type="ECO:0000256" key="2">
    <source>
        <dbReference type="ARBA" id="ARBA00008676"/>
    </source>
</evidence>
<dbReference type="EC" id="2.1.2.11" evidence="7"/>